<dbReference type="EMBL" id="KY913897">
    <property type="protein sequence ID" value="ASD48575.1"/>
    <property type="molecule type" value="Genomic_DNA"/>
</dbReference>
<sequence>MNMILKEEIVLGIYSWLHMTPVSMLVRNITSDQGGDYAIVRFTVDSRGVQMGPKAQGQLLCSFGFNVKESCEADPKDGPGLIKAEMMNGVMQLVPECIELTDSQTQAIRKEVTVFNRVCAMQLLGGHGNARSLWEKEILPRMKVRRQLH</sequence>
<keyword evidence="1" id="KW-0614">Plasmid</keyword>
<organism evidence="1">
    <name type="scientific">Klebsiella oxytoca</name>
    <dbReference type="NCBI Taxonomy" id="571"/>
    <lineage>
        <taxon>Bacteria</taxon>
        <taxon>Pseudomonadati</taxon>
        <taxon>Pseudomonadota</taxon>
        <taxon>Gammaproteobacteria</taxon>
        <taxon>Enterobacterales</taxon>
        <taxon>Enterobacteriaceae</taxon>
        <taxon>Klebsiella/Raoultella group</taxon>
        <taxon>Klebsiella</taxon>
    </lineage>
</organism>
<name>A0A1Z3MLD3_KLEOX</name>
<reference evidence="1" key="1">
    <citation type="submission" date="2017-04" db="EMBL/GenBank/DDBJ databases">
        <title>First report of Klebsiella oxytoca strain simultaneously producing NDM-1, IMP-4 and KPC-2 carbapenemases.</title>
        <authorList>
            <person name="Wang J."/>
            <person name="Li J."/>
            <person name="Yuan M."/>
            <person name="Jia Y."/>
            <person name="Zhu X."/>
            <person name="Bai L."/>
            <person name="Bai X."/>
            <person name="Fanning S."/>
        </authorList>
    </citation>
    <scope>NUCLEOTIDE SEQUENCE</scope>
    <source>
        <strain evidence="1">PKOX3</strain>
        <plasmid evidence="1">p1</plasmid>
    </source>
</reference>
<accession>A0A1Z3MLD3</accession>
<dbReference type="AlphaFoldDB" id="A0A1Z3MLD3"/>
<proteinExistence type="predicted"/>
<protein>
    <submittedName>
        <fullName evidence="1">Uncharacterized protein</fullName>
    </submittedName>
</protein>
<evidence type="ECO:0000313" key="1">
    <source>
        <dbReference type="EMBL" id="ASD48575.1"/>
    </source>
</evidence>
<geneLocation type="plasmid" evidence="1">
    <name>p1</name>
</geneLocation>